<evidence type="ECO:0000313" key="13">
    <source>
        <dbReference type="Proteomes" id="UP000279259"/>
    </source>
</evidence>
<dbReference type="InterPro" id="IPR018490">
    <property type="entry name" value="cNMP-bd_dom_sf"/>
</dbReference>
<organism evidence="12 13">
    <name type="scientific">Saitozyma podzolica</name>
    <dbReference type="NCBI Taxonomy" id="1890683"/>
    <lineage>
        <taxon>Eukaryota</taxon>
        <taxon>Fungi</taxon>
        <taxon>Dikarya</taxon>
        <taxon>Basidiomycota</taxon>
        <taxon>Agaricomycotina</taxon>
        <taxon>Tremellomycetes</taxon>
        <taxon>Tremellales</taxon>
        <taxon>Trimorphomycetaceae</taxon>
        <taxon>Saitozyma</taxon>
    </lineage>
</organism>
<dbReference type="PROSITE" id="PS50801">
    <property type="entry name" value="STAS"/>
    <property type="match status" value="1"/>
</dbReference>
<dbReference type="InterPro" id="IPR014710">
    <property type="entry name" value="RmlC-like_jellyroll"/>
</dbReference>
<dbReference type="PANTHER" id="PTHR43310:SF4">
    <property type="entry name" value="AFR304WP"/>
    <property type="match status" value="1"/>
</dbReference>
<feature type="transmembrane region" description="Helical" evidence="9">
    <location>
        <begin position="391"/>
        <end position="411"/>
    </location>
</feature>
<dbReference type="InterPro" id="IPR000595">
    <property type="entry name" value="cNMP-bd_dom"/>
</dbReference>
<feature type="compositionally biased region" description="Low complexity" evidence="8">
    <location>
        <begin position="220"/>
        <end position="234"/>
    </location>
</feature>
<feature type="transmembrane region" description="Helical" evidence="9">
    <location>
        <begin position="730"/>
        <end position="761"/>
    </location>
</feature>
<feature type="transmembrane region" description="Helical" evidence="9">
    <location>
        <begin position="466"/>
        <end position="484"/>
    </location>
</feature>
<reference evidence="12 13" key="1">
    <citation type="submission" date="2018-11" db="EMBL/GenBank/DDBJ databases">
        <title>Genome sequence of Saitozyma podzolica DSM 27192.</title>
        <authorList>
            <person name="Aliyu H."/>
            <person name="Gorte O."/>
            <person name="Ochsenreither K."/>
        </authorList>
    </citation>
    <scope>NUCLEOTIDE SEQUENCE [LARGE SCALE GENOMIC DNA]</scope>
    <source>
        <strain evidence="12 13">DSM 27192</strain>
    </source>
</reference>
<evidence type="ECO:0000259" key="10">
    <source>
        <dbReference type="PROSITE" id="PS50042"/>
    </source>
</evidence>
<feature type="transmembrane region" description="Helical" evidence="9">
    <location>
        <begin position="431"/>
        <end position="454"/>
    </location>
</feature>
<dbReference type="InterPro" id="IPR036513">
    <property type="entry name" value="STAS_dom_sf"/>
</dbReference>
<evidence type="ECO:0000256" key="8">
    <source>
        <dbReference type="SAM" id="MobiDB-lite"/>
    </source>
</evidence>
<evidence type="ECO:0000259" key="11">
    <source>
        <dbReference type="PROSITE" id="PS50801"/>
    </source>
</evidence>
<keyword evidence="2" id="KW-0813">Transport</keyword>
<dbReference type="Pfam" id="PF01740">
    <property type="entry name" value="STAS"/>
    <property type="match status" value="1"/>
</dbReference>
<comment type="subcellular location">
    <subcellularLocation>
        <location evidence="1">Vacuole membrane</location>
        <topology evidence="1">Multi-pass membrane protein</topology>
    </subcellularLocation>
</comment>
<dbReference type="AlphaFoldDB" id="A0A427Y2X9"/>
<comment type="caution">
    <text evidence="12">The sequence shown here is derived from an EMBL/GenBank/DDBJ whole genome shotgun (WGS) entry which is preliminary data.</text>
</comment>
<feature type="region of interest" description="Disordered" evidence="8">
    <location>
        <begin position="1"/>
        <end position="115"/>
    </location>
</feature>
<sequence>MSTHGHPYTSDHPFLSPSSSASSTHTNSGPEYGSLGDSPGLPQREGLVAHLLRRVSGAGENHNHVEQGAEGSSSGYRSECGSGQGKPSQDPGDEARPTSPGALNHLSTSSHAIRDTSNRLASLSFTRPRNVSFSSVASCDAASPAPHAQHLGPIMPTPAPVPDRRPVFPSHLKPAISGPIPEEVSPPKSSIPGSASNLGRSGLSVMMEREGEKRRQATGLALSAAPPSPKSNLNPSPPSEEIDKTPIPRPVRLASSVTSESEGEATPTGQRVPLAGNESDESEEYDSSALRRYLAADLEREDVERAAAETTALLGGERRVRWSESLRQDLRYVGHRASKVTARDIARECIVEPVKTVPSVILGVLLNVLDGVSYGMILFPANPAFTDFGSLGVSMFFISCVVSQLIFSLGGSVFPGGNGSMMIEAVPFFHILVNIIEAAVGDDVSLVFFALGAFKLGTYIGYFPRHILVGCIGGVGIFLIETGLEVSRGLKEEGFEYDLATLKLFFQSTHAILLWTIPLFLAILLRVITNFYHHQLVFPAYFLIIPVIFYVMVAIGGWSFDELRETGWVFDVGEDTQAWWKFYTLFDFRKTNWTAFWAAMPTQLALVFFGILHVPLNVPALGVSLVEDNVKLDRELVAHGFSNLAAGLAGTVPNYLTYVNTVLFYRCGGGSRLSGVMLAIATAEIMLVGPTIIGYLPVTLVGALIFVLGIDLTIEAVWDTRNRVNRLEYITICAIAIGMTIWDSVVGLLFGIILACVFFVVQNSRRCAIRAVFSGSTAKSTVRRPRSQQAFLQQVGSQSYIMKLQGFLFFGTISLVEDEIRKLVDLAIWQHNPIRFLIMDLTLVHGVDFSAAETFVRVQRLLAAKDVFLIICGAAPHGQVGTALQRVGLWSDKEGVTVEVFASLNDTLEWTENAYLTAFYKNQKTYEVESAKRIDFPKIARPPFSLAESFENSPRRSHLAKAGGDTLPRTYAEAAAPEPSEPVWNQPLPLLLQTLGAYALDSSPEFFRELLPYFTQVPISAGQTLWKQGDPADGLYLIEIGSLRATYAFDDHRRLVQETMVAGTMAGDLSTLSDMPRNATVVADREGVLWKLDTQALRRLEREKTEVAREFIHIVLKAVAEEQDVLSSHLIAEVS</sequence>
<dbReference type="SMART" id="SM00100">
    <property type="entry name" value="cNMP"/>
    <property type="match status" value="1"/>
</dbReference>
<gene>
    <name evidence="12" type="ORF">EHS25_004874</name>
</gene>
<feature type="transmembrane region" description="Helical" evidence="9">
    <location>
        <begin position="504"/>
        <end position="528"/>
    </location>
</feature>
<dbReference type="STRING" id="1890683.A0A427Y2X9"/>
<keyword evidence="6 9" id="KW-1133">Transmembrane helix</keyword>
<dbReference type="Gene3D" id="2.60.120.10">
    <property type="entry name" value="Jelly Rolls"/>
    <property type="match status" value="1"/>
</dbReference>
<keyword evidence="5" id="KW-0029">Amino-acid transport</keyword>
<evidence type="ECO:0000256" key="9">
    <source>
        <dbReference type="SAM" id="Phobius"/>
    </source>
</evidence>
<dbReference type="CDD" id="cd00038">
    <property type="entry name" value="CAP_ED"/>
    <property type="match status" value="1"/>
</dbReference>
<dbReference type="GO" id="GO:0000329">
    <property type="term" value="C:fungal-type vacuole membrane"/>
    <property type="evidence" value="ECO:0007669"/>
    <property type="project" value="UniProtKB-ARBA"/>
</dbReference>
<dbReference type="InterPro" id="IPR002645">
    <property type="entry name" value="STAS_dom"/>
</dbReference>
<keyword evidence="7 9" id="KW-0472">Membrane</keyword>
<dbReference type="EMBL" id="RSCD01000020">
    <property type="protein sequence ID" value="RSH85478.1"/>
    <property type="molecule type" value="Genomic_DNA"/>
</dbReference>
<evidence type="ECO:0000256" key="7">
    <source>
        <dbReference type="ARBA" id="ARBA00023136"/>
    </source>
</evidence>
<dbReference type="SUPFAM" id="SSF52091">
    <property type="entry name" value="SpoIIaa-like"/>
    <property type="match status" value="1"/>
</dbReference>
<evidence type="ECO:0000313" key="12">
    <source>
        <dbReference type="EMBL" id="RSH85478.1"/>
    </source>
</evidence>
<dbReference type="GO" id="GO:0034490">
    <property type="term" value="P:basic amino acid transmembrane import into vacuole"/>
    <property type="evidence" value="ECO:0007669"/>
    <property type="project" value="UniProtKB-ARBA"/>
</dbReference>
<evidence type="ECO:0000256" key="3">
    <source>
        <dbReference type="ARBA" id="ARBA00022554"/>
    </source>
</evidence>
<dbReference type="Pfam" id="PF00027">
    <property type="entry name" value="cNMP_binding"/>
    <property type="match status" value="1"/>
</dbReference>
<dbReference type="OrthoDB" id="409725at2759"/>
<keyword evidence="13" id="KW-1185">Reference proteome</keyword>
<dbReference type="Proteomes" id="UP000279259">
    <property type="component" value="Unassembled WGS sequence"/>
</dbReference>
<evidence type="ECO:0000256" key="6">
    <source>
        <dbReference type="ARBA" id="ARBA00022989"/>
    </source>
</evidence>
<dbReference type="Gene3D" id="3.30.750.24">
    <property type="entry name" value="STAS domain"/>
    <property type="match status" value="1"/>
</dbReference>
<accession>A0A427Y2X9</accession>
<feature type="transmembrane region" description="Helical" evidence="9">
    <location>
        <begin position="595"/>
        <end position="614"/>
    </location>
</feature>
<evidence type="ECO:0000256" key="5">
    <source>
        <dbReference type="ARBA" id="ARBA00022970"/>
    </source>
</evidence>
<dbReference type="Pfam" id="PF00916">
    <property type="entry name" value="Sulfate_transp"/>
    <property type="match status" value="1"/>
</dbReference>
<evidence type="ECO:0000256" key="1">
    <source>
        <dbReference type="ARBA" id="ARBA00004128"/>
    </source>
</evidence>
<feature type="transmembrane region" description="Helical" evidence="9">
    <location>
        <begin position="540"/>
        <end position="560"/>
    </location>
</feature>
<dbReference type="SUPFAM" id="SSF51206">
    <property type="entry name" value="cAMP-binding domain-like"/>
    <property type="match status" value="1"/>
</dbReference>
<protein>
    <recommendedName>
        <fullName evidence="14">STAS domain-containing protein</fullName>
    </recommendedName>
</protein>
<dbReference type="InterPro" id="IPR011547">
    <property type="entry name" value="SLC26A/SulP_dom"/>
</dbReference>
<feature type="domain" description="STAS" evidence="11">
    <location>
        <begin position="801"/>
        <end position="911"/>
    </location>
</feature>
<dbReference type="InterPro" id="IPR052706">
    <property type="entry name" value="Membrane-Transporter-like"/>
</dbReference>
<dbReference type="PANTHER" id="PTHR43310">
    <property type="entry name" value="SULFATE TRANSPORTER YBAR-RELATED"/>
    <property type="match status" value="1"/>
</dbReference>
<evidence type="ECO:0000256" key="2">
    <source>
        <dbReference type="ARBA" id="ARBA00022448"/>
    </source>
</evidence>
<evidence type="ECO:0008006" key="14">
    <source>
        <dbReference type="Google" id="ProtNLM"/>
    </source>
</evidence>
<proteinExistence type="predicted"/>
<feature type="domain" description="Cyclic nucleotide-binding" evidence="10">
    <location>
        <begin position="1013"/>
        <end position="1118"/>
    </location>
</feature>
<feature type="region of interest" description="Disordered" evidence="8">
    <location>
        <begin position="142"/>
        <end position="286"/>
    </location>
</feature>
<dbReference type="CDD" id="cd07042">
    <property type="entry name" value="STAS_SulP_like_sulfate_transporter"/>
    <property type="match status" value="1"/>
</dbReference>
<evidence type="ECO:0000256" key="4">
    <source>
        <dbReference type="ARBA" id="ARBA00022692"/>
    </source>
</evidence>
<feature type="transmembrane region" description="Helical" evidence="9">
    <location>
        <begin position="357"/>
        <end position="379"/>
    </location>
</feature>
<dbReference type="PROSITE" id="PS50042">
    <property type="entry name" value="CNMP_BINDING_3"/>
    <property type="match status" value="1"/>
</dbReference>
<name>A0A427Y2X9_9TREE</name>
<keyword evidence="3" id="KW-0926">Vacuole</keyword>
<feature type="compositionally biased region" description="Low complexity" evidence="8">
    <location>
        <begin position="10"/>
        <end position="30"/>
    </location>
</feature>
<dbReference type="FunFam" id="3.30.750.24:FF:000012">
    <property type="entry name" value="Sulfate transporter family protein"/>
    <property type="match status" value="1"/>
</dbReference>
<feature type="compositionally biased region" description="Polar residues" evidence="8">
    <location>
        <begin position="187"/>
        <end position="199"/>
    </location>
</feature>
<keyword evidence="4 9" id="KW-0812">Transmembrane</keyword>